<dbReference type="CDD" id="cd02874">
    <property type="entry name" value="GH18_CFLE_spore_hydrolase"/>
    <property type="match status" value="1"/>
</dbReference>
<dbReference type="GO" id="GO:0008061">
    <property type="term" value="F:chitin binding"/>
    <property type="evidence" value="ECO:0007669"/>
    <property type="project" value="InterPro"/>
</dbReference>
<feature type="region of interest" description="Disordered" evidence="3">
    <location>
        <begin position="22"/>
        <end position="64"/>
    </location>
</feature>
<feature type="compositionally biased region" description="Polar residues" evidence="3">
    <location>
        <begin position="34"/>
        <end position="53"/>
    </location>
</feature>
<dbReference type="Gene3D" id="3.10.50.10">
    <property type="match status" value="1"/>
</dbReference>
<dbReference type="OrthoDB" id="9769314at2"/>
<dbReference type="InterPro" id="IPR011583">
    <property type="entry name" value="Chitinase_II/V-like_cat"/>
</dbReference>
<evidence type="ECO:0000256" key="1">
    <source>
        <dbReference type="ARBA" id="ARBA00022801"/>
    </source>
</evidence>
<reference evidence="6" key="1">
    <citation type="submission" date="2016-01" db="EMBL/GenBank/DDBJ databases">
        <title>Draft genome of Chromobacterium sp. F49.</title>
        <authorList>
            <person name="Hong K.W."/>
        </authorList>
    </citation>
    <scope>NUCLEOTIDE SEQUENCE [LARGE SCALE GENOMIC DNA]</scope>
    <source>
        <strain evidence="6">P7IIIA</strain>
    </source>
</reference>
<keyword evidence="6" id="KW-1185">Reference proteome</keyword>
<dbReference type="Gene3D" id="3.20.20.80">
    <property type="entry name" value="Glycosidases"/>
    <property type="match status" value="1"/>
</dbReference>
<dbReference type="PROSITE" id="PS51257">
    <property type="entry name" value="PROKAR_LIPOPROTEIN"/>
    <property type="match status" value="1"/>
</dbReference>
<dbReference type="GO" id="GO:0016798">
    <property type="term" value="F:hydrolase activity, acting on glycosyl bonds"/>
    <property type="evidence" value="ECO:0007669"/>
    <property type="project" value="UniProtKB-KW"/>
</dbReference>
<dbReference type="SUPFAM" id="SSF51445">
    <property type="entry name" value="(Trans)glycosidases"/>
    <property type="match status" value="1"/>
</dbReference>
<feature type="domain" description="GH18" evidence="4">
    <location>
        <begin position="70"/>
        <end position="392"/>
    </location>
</feature>
<proteinExistence type="predicted"/>
<keyword evidence="2" id="KW-0326">Glycosidase</keyword>
<dbReference type="GO" id="GO:0012505">
    <property type="term" value="C:endomembrane system"/>
    <property type="evidence" value="ECO:0007669"/>
    <property type="project" value="TreeGrafter"/>
</dbReference>
<evidence type="ECO:0000313" key="5">
    <source>
        <dbReference type="EMBL" id="KZE67823.1"/>
    </source>
</evidence>
<organism evidence="5 6">
    <name type="scientific">Fictibacillus phosphorivorans</name>
    <dbReference type="NCBI Taxonomy" id="1221500"/>
    <lineage>
        <taxon>Bacteria</taxon>
        <taxon>Bacillati</taxon>
        <taxon>Bacillota</taxon>
        <taxon>Bacilli</taxon>
        <taxon>Bacillales</taxon>
        <taxon>Fictibacillaceae</taxon>
        <taxon>Fictibacillus</taxon>
    </lineage>
</organism>
<dbReference type="PANTHER" id="PTHR46066">
    <property type="entry name" value="CHITINASE DOMAIN-CONTAINING PROTEIN 1 FAMILY MEMBER"/>
    <property type="match status" value="1"/>
</dbReference>
<evidence type="ECO:0000313" key="6">
    <source>
        <dbReference type="Proteomes" id="UP000076567"/>
    </source>
</evidence>
<protein>
    <submittedName>
        <fullName evidence="5">Spore gernimation protein</fullName>
    </submittedName>
</protein>
<dbReference type="RefSeq" id="WP_066239185.1">
    <property type="nucleotide sequence ID" value="NZ_LRFC01000008.1"/>
</dbReference>
<dbReference type="PANTHER" id="PTHR46066:SF2">
    <property type="entry name" value="CHITINASE DOMAIN-CONTAINING PROTEIN 1"/>
    <property type="match status" value="1"/>
</dbReference>
<dbReference type="InterPro" id="IPR017853">
    <property type="entry name" value="GH"/>
</dbReference>
<evidence type="ECO:0000256" key="3">
    <source>
        <dbReference type="SAM" id="MobiDB-lite"/>
    </source>
</evidence>
<feature type="compositionally biased region" description="Basic and acidic residues" evidence="3">
    <location>
        <begin position="54"/>
        <end position="64"/>
    </location>
</feature>
<dbReference type="PROSITE" id="PS51910">
    <property type="entry name" value="GH18_2"/>
    <property type="match status" value="1"/>
</dbReference>
<name>A0A165NVG3_9BACL</name>
<dbReference type="AlphaFoldDB" id="A0A165NVG3"/>
<keyword evidence="1" id="KW-0378">Hydrolase</keyword>
<dbReference type="Proteomes" id="UP000076567">
    <property type="component" value="Unassembled WGS sequence"/>
</dbReference>
<dbReference type="Pfam" id="PF00704">
    <property type="entry name" value="Glyco_hydro_18"/>
    <property type="match status" value="1"/>
</dbReference>
<dbReference type="GO" id="GO:0005975">
    <property type="term" value="P:carbohydrate metabolic process"/>
    <property type="evidence" value="ECO:0007669"/>
    <property type="project" value="InterPro"/>
</dbReference>
<dbReference type="EMBL" id="LRFC01000008">
    <property type="protein sequence ID" value="KZE67823.1"/>
    <property type="molecule type" value="Genomic_DNA"/>
</dbReference>
<dbReference type="InterPro" id="IPR041704">
    <property type="entry name" value="CFLE_GH18"/>
</dbReference>
<dbReference type="SMART" id="SM00636">
    <property type="entry name" value="Glyco_18"/>
    <property type="match status" value="1"/>
</dbReference>
<dbReference type="GO" id="GO:0070492">
    <property type="term" value="F:oligosaccharide binding"/>
    <property type="evidence" value="ECO:0007669"/>
    <property type="project" value="TreeGrafter"/>
</dbReference>
<dbReference type="InterPro" id="IPR029070">
    <property type="entry name" value="Chitinase_insertion_sf"/>
</dbReference>
<evidence type="ECO:0000259" key="4">
    <source>
        <dbReference type="PROSITE" id="PS51910"/>
    </source>
</evidence>
<dbReference type="InterPro" id="IPR001223">
    <property type="entry name" value="Glyco_hydro18_cat"/>
</dbReference>
<accession>A0A165NVG3</accession>
<sequence>MKKAVALLAAFTIVLGGCGGGSNSMKESEAAPKNMSNETRNSPRLEQISSPQKKQQDISKAETTHGKTKIETLGFLEPLEAKQSVKDVKEAVNDLTYVAFFSYQVNKDGSLKPIKDYAALEEVKKSKAMPMMVLTNFIDGNFSPEIAHTVFTDKTASKTLIGSVISTMKQKGYKALNIDFEHIKEKDRELYNGFLETIIPQLHKEGIKVSTALAPKTSDEQKGPWHGAHDYKRHGELADFVVLMTYEWGWSGGPPMAVAPVPQVEKVVKYATSVIPSEKIIMGAPLYGYDWTLPYKKGNKFAKRVAPAEAHDLALKEKATVKYDNDAQAPFFNYSDDAGKEHVVWFENEQSAEAKNKLVKKYKLRGLAYWVLGEPFPENWTLLRDEFKIAHK</sequence>
<comment type="caution">
    <text evidence="5">The sequence shown here is derived from an EMBL/GenBank/DDBJ whole genome shotgun (WGS) entry which is preliminary data.</text>
</comment>
<evidence type="ECO:0000256" key="2">
    <source>
        <dbReference type="ARBA" id="ARBA00023295"/>
    </source>
</evidence>
<gene>
    <name evidence="5" type="ORF">AWM68_18835</name>
</gene>